<dbReference type="SUPFAM" id="SSF88659">
    <property type="entry name" value="Sigma3 and sigma4 domains of RNA polymerase sigma factors"/>
    <property type="match status" value="1"/>
</dbReference>
<comment type="similarity">
    <text evidence="1">Belongs to the sigma-70 factor family. ECF subfamily.</text>
</comment>
<evidence type="ECO:0000256" key="1">
    <source>
        <dbReference type="ARBA" id="ARBA00010641"/>
    </source>
</evidence>
<dbReference type="Pfam" id="PF04542">
    <property type="entry name" value="Sigma70_r2"/>
    <property type="match status" value="1"/>
</dbReference>
<dbReference type="GO" id="GO:0003677">
    <property type="term" value="F:DNA binding"/>
    <property type="evidence" value="ECO:0007669"/>
    <property type="project" value="InterPro"/>
</dbReference>
<dbReference type="InterPro" id="IPR013249">
    <property type="entry name" value="RNA_pol_sigma70_r4_t2"/>
</dbReference>
<proteinExistence type="inferred from homology"/>
<dbReference type="InterPro" id="IPR013324">
    <property type="entry name" value="RNA_pol_sigma_r3/r4-like"/>
</dbReference>
<protein>
    <submittedName>
        <fullName evidence="7">Sigma-70 family RNA polymerase sigma factor</fullName>
    </submittedName>
</protein>
<evidence type="ECO:0000259" key="5">
    <source>
        <dbReference type="Pfam" id="PF04542"/>
    </source>
</evidence>
<dbReference type="Pfam" id="PF08281">
    <property type="entry name" value="Sigma70_r4_2"/>
    <property type="match status" value="1"/>
</dbReference>
<name>A0A6N1X8K4_9BURK</name>
<gene>
    <name evidence="7" type="ORF">HUK68_15340</name>
</gene>
<keyword evidence="8" id="KW-1185">Reference proteome</keyword>
<dbReference type="PANTHER" id="PTHR43133:SF63">
    <property type="entry name" value="RNA POLYMERASE SIGMA FACTOR FECI-RELATED"/>
    <property type="match status" value="1"/>
</dbReference>
<evidence type="ECO:0000256" key="3">
    <source>
        <dbReference type="ARBA" id="ARBA00023082"/>
    </source>
</evidence>
<dbReference type="InterPro" id="IPR014284">
    <property type="entry name" value="RNA_pol_sigma-70_dom"/>
</dbReference>
<dbReference type="Gene3D" id="1.10.10.10">
    <property type="entry name" value="Winged helix-like DNA-binding domain superfamily/Winged helix DNA-binding domain"/>
    <property type="match status" value="1"/>
</dbReference>
<dbReference type="PANTHER" id="PTHR43133">
    <property type="entry name" value="RNA POLYMERASE ECF-TYPE SIGMA FACTO"/>
    <property type="match status" value="1"/>
</dbReference>
<dbReference type="InterPro" id="IPR036388">
    <property type="entry name" value="WH-like_DNA-bd_sf"/>
</dbReference>
<organism evidence="7 8">
    <name type="scientific">Comamonas antarctica</name>
    <dbReference type="NCBI Taxonomy" id="2743470"/>
    <lineage>
        <taxon>Bacteria</taxon>
        <taxon>Pseudomonadati</taxon>
        <taxon>Pseudomonadota</taxon>
        <taxon>Betaproteobacteria</taxon>
        <taxon>Burkholderiales</taxon>
        <taxon>Comamonadaceae</taxon>
        <taxon>Comamonas</taxon>
    </lineage>
</organism>
<dbReference type="EMBL" id="CP054840">
    <property type="protein sequence ID" value="QKV54165.1"/>
    <property type="molecule type" value="Genomic_DNA"/>
</dbReference>
<keyword evidence="2" id="KW-0805">Transcription regulation</keyword>
<evidence type="ECO:0000313" key="7">
    <source>
        <dbReference type="EMBL" id="QKV54165.1"/>
    </source>
</evidence>
<evidence type="ECO:0000313" key="8">
    <source>
        <dbReference type="Proteomes" id="UP000509579"/>
    </source>
</evidence>
<dbReference type="InterPro" id="IPR013325">
    <property type="entry name" value="RNA_pol_sigma_r2"/>
</dbReference>
<dbReference type="GO" id="GO:0006352">
    <property type="term" value="P:DNA-templated transcription initiation"/>
    <property type="evidence" value="ECO:0007669"/>
    <property type="project" value="InterPro"/>
</dbReference>
<evidence type="ECO:0000259" key="6">
    <source>
        <dbReference type="Pfam" id="PF08281"/>
    </source>
</evidence>
<keyword evidence="4" id="KW-0804">Transcription</keyword>
<keyword evidence="3" id="KW-0731">Sigma factor</keyword>
<dbReference type="InterPro" id="IPR007627">
    <property type="entry name" value="RNA_pol_sigma70_r2"/>
</dbReference>
<feature type="domain" description="RNA polymerase sigma factor 70 region 4 type 2" evidence="6">
    <location>
        <begin position="122"/>
        <end position="174"/>
    </location>
</feature>
<dbReference type="RefSeq" id="WP_175504965.1">
    <property type="nucleotide sequence ID" value="NZ_CAURQT010000049.1"/>
</dbReference>
<dbReference type="NCBIfam" id="TIGR02937">
    <property type="entry name" value="sigma70-ECF"/>
    <property type="match status" value="1"/>
</dbReference>
<sequence>MNGEGGPKPELAPGEQLGQLYARWRAPLARMLRRYFGSAAEVEDATQEVFARLAATGKTIAPADEQPYLRRAARNIAIDGWRKSAQREGLQRVALEEDLDASGLQTDADHTDEHAGQYQMLGRLDQAIRELPARQREAFTLHRIEGHTVEETARRMGISTRMVVKHLSRALAYCQLRVSYTSSEQMRPVHAALSAQEEAADGGGNEA</sequence>
<dbReference type="KEGG" id="aant:HUK68_15340"/>
<dbReference type="GO" id="GO:0016987">
    <property type="term" value="F:sigma factor activity"/>
    <property type="evidence" value="ECO:0007669"/>
    <property type="project" value="UniProtKB-KW"/>
</dbReference>
<dbReference type="Gene3D" id="1.10.1740.10">
    <property type="match status" value="1"/>
</dbReference>
<feature type="domain" description="RNA polymerase sigma-70 region 2" evidence="5">
    <location>
        <begin position="20"/>
        <end position="85"/>
    </location>
</feature>
<dbReference type="Proteomes" id="UP000509579">
    <property type="component" value="Chromosome"/>
</dbReference>
<accession>A0A6N1X8K4</accession>
<evidence type="ECO:0000256" key="2">
    <source>
        <dbReference type="ARBA" id="ARBA00023015"/>
    </source>
</evidence>
<reference evidence="7 8" key="1">
    <citation type="submission" date="2020-06" db="EMBL/GenBank/DDBJ databases">
        <title>Acidovorax antarctica sp. nov., isolated from Corinth ice sheet soil, Antarctic Fields Peninsula.</title>
        <authorList>
            <person name="Xu Q."/>
            <person name="Peng F."/>
        </authorList>
    </citation>
    <scope>NUCLEOTIDE SEQUENCE [LARGE SCALE GENOMIC DNA]</scope>
    <source>
        <strain evidence="7 8">16-35-5</strain>
    </source>
</reference>
<dbReference type="InterPro" id="IPR039425">
    <property type="entry name" value="RNA_pol_sigma-70-like"/>
</dbReference>
<dbReference type="AlphaFoldDB" id="A0A6N1X8K4"/>
<evidence type="ECO:0000256" key="4">
    <source>
        <dbReference type="ARBA" id="ARBA00023163"/>
    </source>
</evidence>
<dbReference type="SUPFAM" id="SSF88946">
    <property type="entry name" value="Sigma2 domain of RNA polymerase sigma factors"/>
    <property type="match status" value="1"/>
</dbReference>
<dbReference type="CDD" id="cd06171">
    <property type="entry name" value="Sigma70_r4"/>
    <property type="match status" value="1"/>
</dbReference>